<dbReference type="RefSeq" id="XP_075080369.1">
    <property type="nucleotide sequence ID" value="XM_075224268.1"/>
</dbReference>
<protein>
    <submittedName>
        <fullName evidence="2">Uncharacterized protein LOC142165882</fullName>
    </submittedName>
</protein>
<evidence type="ECO:0000313" key="2">
    <source>
        <dbReference type="RefSeq" id="XP_075080369.1"/>
    </source>
</evidence>
<evidence type="ECO:0000313" key="1">
    <source>
        <dbReference type="Proteomes" id="UP000790787"/>
    </source>
</evidence>
<gene>
    <name evidence="2" type="primary">LOC142165882</name>
</gene>
<dbReference type="Proteomes" id="UP000790787">
    <property type="component" value="Chromosome 11"/>
</dbReference>
<reference evidence="1" key="1">
    <citation type="journal article" date="2014" name="Nat. Commun.">
        <title>The tobacco genome sequence and its comparison with those of tomato and potato.</title>
        <authorList>
            <person name="Sierro N."/>
            <person name="Battey J.N."/>
            <person name="Ouadi S."/>
            <person name="Bakaher N."/>
            <person name="Bovet L."/>
            <person name="Willig A."/>
            <person name="Goepfert S."/>
            <person name="Peitsch M.C."/>
            <person name="Ivanov N.V."/>
        </authorList>
    </citation>
    <scope>NUCLEOTIDE SEQUENCE [LARGE SCALE GENOMIC DNA]</scope>
</reference>
<organism evidence="1 2">
    <name type="scientific">Nicotiana tabacum</name>
    <name type="common">Common tobacco</name>
    <dbReference type="NCBI Taxonomy" id="4097"/>
    <lineage>
        <taxon>Eukaryota</taxon>
        <taxon>Viridiplantae</taxon>
        <taxon>Streptophyta</taxon>
        <taxon>Embryophyta</taxon>
        <taxon>Tracheophyta</taxon>
        <taxon>Spermatophyta</taxon>
        <taxon>Magnoliopsida</taxon>
        <taxon>eudicotyledons</taxon>
        <taxon>Gunneridae</taxon>
        <taxon>Pentapetalae</taxon>
        <taxon>asterids</taxon>
        <taxon>lamiids</taxon>
        <taxon>Solanales</taxon>
        <taxon>Solanaceae</taxon>
        <taxon>Nicotianoideae</taxon>
        <taxon>Nicotianeae</taxon>
        <taxon>Nicotiana</taxon>
    </lineage>
</organism>
<name>A0AC58S5Y5_TOBAC</name>
<reference evidence="2" key="2">
    <citation type="submission" date="2025-08" db="UniProtKB">
        <authorList>
            <consortium name="RefSeq"/>
        </authorList>
    </citation>
    <scope>IDENTIFICATION</scope>
    <source>
        <tissue evidence="2">Leaf</tissue>
    </source>
</reference>
<sequence>MPAYSKFLKEILSNKRRVKENSVVKLTENCSAIIQNKLPQKSEYPGNFTISCSVGSTKFEKSLCDLCVSINLIPLSIFKKFAREIGPIRSVPMSLQMADQTIIIPERIVKDVLVRVDKFVFLVDFIVMNMEENKEAPLILGKPFLATGRDILDIQKSQLVLIVWEERVVFKMKEACNDPIGHLENSHSVL</sequence>
<accession>A0AC58S5Y5</accession>
<keyword evidence="1" id="KW-1185">Reference proteome</keyword>
<proteinExistence type="predicted"/>